<dbReference type="SUPFAM" id="SSF102114">
    <property type="entry name" value="Radical SAM enzymes"/>
    <property type="match status" value="1"/>
</dbReference>
<keyword evidence="5" id="KW-0408">Iron</keyword>
<proteinExistence type="predicted"/>
<keyword evidence="9" id="KW-1185">Reference proteome</keyword>
<keyword evidence="6" id="KW-0411">Iron-sulfur</keyword>
<dbReference type="InterPro" id="IPR007197">
    <property type="entry name" value="rSAM"/>
</dbReference>
<dbReference type="CDD" id="cd01335">
    <property type="entry name" value="Radical_SAM"/>
    <property type="match status" value="1"/>
</dbReference>
<dbReference type="InterPro" id="IPR013785">
    <property type="entry name" value="Aldolase_TIM"/>
</dbReference>
<sequence>MENSISDGALIEAINPKSLSLIILPTEKCNFRCTYCYEDFQVGRMSSDKILAIKRLLQSRIGTLRQLKLGWFGGEPLAASDIVLELSEFAQNLCQEHGVKLLAGDITTNGSLLDEALLRKLVALNQRIFQISLDGWQAGHDNTRRHGSGGGTFDSVWSTLLMMRQTDLNFATTIRIHLTDINIESVKQLAHAIVKEFSADKRFDVFLKPIENLGGPNAAHISTLSKSDRMTALAEIERILEPIQHIDAVSSHANGYICYASKPNNLVIRANGQIAKCTVAFDDPKNHIGTLQDDGTLSLNNQKLSYWFRGLADRDEDILSCPVYTHPHEKQEDQRKVIALTPI</sequence>
<dbReference type="InterPro" id="IPR058240">
    <property type="entry name" value="rSAM_sf"/>
</dbReference>
<dbReference type="Proteomes" id="UP001172778">
    <property type="component" value="Unassembled WGS sequence"/>
</dbReference>
<dbReference type="Gene3D" id="3.20.20.70">
    <property type="entry name" value="Aldolase class I"/>
    <property type="match status" value="1"/>
</dbReference>
<comment type="caution">
    <text evidence="8">The sequence shown here is derived from an EMBL/GenBank/DDBJ whole genome shotgun (WGS) entry which is preliminary data.</text>
</comment>
<gene>
    <name evidence="8" type="ORF">PZA18_16465</name>
</gene>
<keyword evidence="4" id="KW-0479">Metal-binding</keyword>
<protein>
    <submittedName>
        <fullName evidence="8">Radical SAM protein</fullName>
    </submittedName>
</protein>
<evidence type="ECO:0000313" key="9">
    <source>
        <dbReference type="Proteomes" id="UP001172778"/>
    </source>
</evidence>
<feature type="domain" description="Radical SAM core" evidence="7">
    <location>
        <begin position="24"/>
        <end position="191"/>
    </location>
</feature>
<dbReference type="PANTHER" id="PTHR43787:SF3">
    <property type="entry name" value="ARYLSULFATASE REGULATORY PROTEIN"/>
    <property type="match status" value="1"/>
</dbReference>
<evidence type="ECO:0000256" key="3">
    <source>
        <dbReference type="ARBA" id="ARBA00022691"/>
    </source>
</evidence>
<evidence type="ECO:0000256" key="4">
    <source>
        <dbReference type="ARBA" id="ARBA00022723"/>
    </source>
</evidence>
<dbReference type="EMBL" id="JARRAF010000022">
    <property type="protein sequence ID" value="MDK2125649.1"/>
    <property type="molecule type" value="Genomic_DNA"/>
</dbReference>
<evidence type="ECO:0000256" key="1">
    <source>
        <dbReference type="ARBA" id="ARBA00001966"/>
    </source>
</evidence>
<dbReference type="SFLD" id="SFLDS00029">
    <property type="entry name" value="Radical_SAM"/>
    <property type="match status" value="1"/>
</dbReference>
<keyword evidence="2" id="KW-0004">4Fe-4S</keyword>
<comment type="cofactor">
    <cofactor evidence="1">
        <name>[4Fe-4S] cluster</name>
        <dbReference type="ChEBI" id="CHEBI:49883"/>
    </cofactor>
</comment>
<dbReference type="Pfam" id="PF04055">
    <property type="entry name" value="Radical_SAM"/>
    <property type="match status" value="1"/>
</dbReference>
<dbReference type="RefSeq" id="WP_284101960.1">
    <property type="nucleotide sequence ID" value="NZ_JARRAF010000022.1"/>
</dbReference>
<evidence type="ECO:0000256" key="5">
    <source>
        <dbReference type="ARBA" id="ARBA00023004"/>
    </source>
</evidence>
<evidence type="ECO:0000313" key="8">
    <source>
        <dbReference type="EMBL" id="MDK2125649.1"/>
    </source>
</evidence>
<name>A0ABT7E0T2_9NEIS</name>
<evidence type="ECO:0000256" key="2">
    <source>
        <dbReference type="ARBA" id="ARBA00022485"/>
    </source>
</evidence>
<evidence type="ECO:0000259" key="7">
    <source>
        <dbReference type="Pfam" id="PF04055"/>
    </source>
</evidence>
<reference evidence="8" key="1">
    <citation type="submission" date="2023-03" db="EMBL/GenBank/DDBJ databases">
        <title>Chitinimonas shenzhenensis gen. nov., sp. nov., a novel member of family Burkholderiaceae isolated from activated sludge collected in Shen Zhen, China.</title>
        <authorList>
            <person name="Wang X."/>
        </authorList>
    </citation>
    <scope>NUCLEOTIDE SEQUENCE</scope>
    <source>
        <strain evidence="8">DQS-5</strain>
    </source>
</reference>
<evidence type="ECO:0000256" key="6">
    <source>
        <dbReference type="ARBA" id="ARBA00023014"/>
    </source>
</evidence>
<accession>A0ABT7E0T2</accession>
<dbReference type="PANTHER" id="PTHR43787">
    <property type="entry name" value="FEMO COFACTOR BIOSYNTHESIS PROTEIN NIFB-RELATED"/>
    <property type="match status" value="1"/>
</dbReference>
<dbReference type="SFLD" id="SFLDG01067">
    <property type="entry name" value="SPASM/twitch_domain_containing"/>
    <property type="match status" value="1"/>
</dbReference>
<organism evidence="8 9">
    <name type="scientific">Parachitinimonas caeni</name>
    <dbReference type="NCBI Taxonomy" id="3031301"/>
    <lineage>
        <taxon>Bacteria</taxon>
        <taxon>Pseudomonadati</taxon>
        <taxon>Pseudomonadota</taxon>
        <taxon>Betaproteobacteria</taxon>
        <taxon>Neisseriales</taxon>
        <taxon>Chitinibacteraceae</taxon>
        <taxon>Parachitinimonas</taxon>
    </lineage>
</organism>
<keyword evidence="3" id="KW-0949">S-adenosyl-L-methionine</keyword>